<organism evidence="2 3">
    <name type="scientific">Brassica cretica</name>
    <name type="common">Mustard</name>
    <dbReference type="NCBI Taxonomy" id="69181"/>
    <lineage>
        <taxon>Eukaryota</taxon>
        <taxon>Viridiplantae</taxon>
        <taxon>Streptophyta</taxon>
        <taxon>Embryophyta</taxon>
        <taxon>Tracheophyta</taxon>
        <taxon>Spermatophyta</taxon>
        <taxon>Magnoliopsida</taxon>
        <taxon>eudicotyledons</taxon>
        <taxon>Gunneridae</taxon>
        <taxon>Pentapetalae</taxon>
        <taxon>rosids</taxon>
        <taxon>malvids</taxon>
        <taxon>Brassicales</taxon>
        <taxon>Brassicaceae</taxon>
        <taxon>Brassiceae</taxon>
        <taxon>Brassica</taxon>
    </lineage>
</organism>
<dbReference type="PANTHER" id="PTHR46328">
    <property type="entry name" value="FAR-RED IMPAIRED RESPONSIVE (FAR1) FAMILY PROTEIN-RELATED"/>
    <property type="match status" value="1"/>
</dbReference>
<evidence type="ECO:0000313" key="3">
    <source>
        <dbReference type="Proteomes" id="UP000712600"/>
    </source>
</evidence>
<feature type="compositionally biased region" description="Acidic residues" evidence="1">
    <location>
        <begin position="32"/>
        <end position="41"/>
    </location>
</feature>
<evidence type="ECO:0000313" key="2">
    <source>
        <dbReference type="EMBL" id="KAF3512695.1"/>
    </source>
</evidence>
<feature type="compositionally biased region" description="Low complexity" evidence="1">
    <location>
        <begin position="17"/>
        <end position="29"/>
    </location>
</feature>
<dbReference type="PANTHER" id="PTHR46328:SF27">
    <property type="entry name" value="OS12G0287500 PROTEIN"/>
    <property type="match status" value="1"/>
</dbReference>
<sequence>MNSDEFLAEEKDDILSDDSASVSDDNASIGDFGEEEDISNNEDYLQIEDVDALEANNENQKKHELCIGMDFSSDESAYKAYRKYGGSHGFDVRRQQTVEKNNKLVRMVYVLLKRGA</sequence>
<evidence type="ECO:0000256" key="1">
    <source>
        <dbReference type="SAM" id="MobiDB-lite"/>
    </source>
</evidence>
<reference evidence="2" key="1">
    <citation type="submission" date="2019-12" db="EMBL/GenBank/DDBJ databases">
        <title>Genome sequencing and annotation of Brassica cretica.</title>
        <authorList>
            <person name="Studholme D.J."/>
            <person name="Sarris P."/>
        </authorList>
    </citation>
    <scope>NUCLEOTIDE SEQUENCE</scope>
    <source>
        <strain evidence="2">PFS-109/04</strain>
        <tissue evidence="2">Leaf</tissue>
    </source>
</reference>
<accession>A0A8S9PC79</accession>
<dbReference type="EMBL" id="QGKX02001521">
    <property type="protein sequence ID" value="KAF3512695.1"/>
    <property type="molecule type" value="Genomic_DNA"/>
</dbReference>
<gene>
    <name evidence="2" type="ORF">F2Q69_00009095</name>
</gene>
<feature type="region of interest" description="Disordered" evidence="1">
    <location>
        <begin position="1"/>
        <end position="41"/>
    </location>
</feature>
<comment type="caution">
    <text evidence="2">The sequence shown here is derived from an EMBL/GenBank/DDBJ whole genome shotgun (WGS) entry which is preliminary data.</text>
</comment>
<proteinExistence type="predicted"/>
<evidence type="ECO:0008006" key="4">
    <source>
        <dbReference type="Google" id="ProtNLM"/>
    </source>
</evidence>
<dbReference type="Proteomes" id="UP000712600">
    <property type="component" value="Unassembled WGS sequence"/>
</dbReference>
<dbReference type="AlphaFoldDB" id="A0A8S9PC79"/>
<feature type="compositionally biased region" description="Acidic residues" evidence="1">
    <location>
        <begin position="1"/>
        <end position="16"/>
    </location>
</feature>
<protein>
    <recommendedName>
        <fullName evidence="4">Protein FAR1-RELATED SEQUENCE</fullName>
    </recommendedName>
</protein>
<name>A0A8S9PC79_BRACR</name>